<evidence type="ECO:0000259" key="1">
    <source>
        <dbReference type="Pfam" id="PF11790"/>
    </source>
</evidence>
<dbReference type="EMBL" id="FWEW01003648">
    <property type="protein sequence ID" value="SLM40194.1"/>
    <property type="molecule type" value="Genomic_DNA"/>
</dbReference>
<dbReference type="GO" id="GO:0009277">
    <property type="term" value="C:fungal-type cell wall"/>
    <property type="evidence" value="ECO:0007669"/>
    <property type="project" value="TreeGrafter"/>
</dbReference>
<name>A0A1W5DAM9_9LECA</name>
<dbReference type="Proteomes" id="UP000192927">
    <property type="component" value="Unassembled WGS sequence"/>
</dbReference>
<evidence type="ECO:0000313" key="2">
    <source>
        <dbReference type="EMBL" id="SLM40194.1"/>
    </source>
</evidence>
<dbReference type="PANTHER" id="PTHR34154:SF10">
    <property type="entry name" value="ASL1-LIKE GLYCOSYL HYDROLASE CATALYTIC DOMAIN-CONTAINING PROTEIN"/>
    <property type="match status" value="1"/>
</dbReference>
<dbReference type="InterPro" id="IPR017853">
    <property type="entry name" value="GH"/>
</dbReference>
<dbReference type="SUPFAM" id="SSF51445">
    <property type="entry name" value="(Trans)glycosidases"/>
    <property type="match status" value="1"/>
</dbReference>
<keyword evidence="2" id="KW-0378">Hydrolase</keyword>
<dbReference type="Gene3D" id="3.20.20.80">
    <property type="entry name" value="Glycosidases"/>
    <property type="match status" value="1"/>
</dbReference>
<dbReference type="Pfam" id="PF11790">
    <property type="entry name" value="Glyco_hydro_cc"/>
    <property type="match status" value="1"/>
</dbReference>
<feature type="domain" description="Asl1-like glycosyl hydrolase catalytic" evidence="1">
    <location>
        <begin position="58"/>
        <end position="287"/>
    </location>
</feature>
<accession>A0A1W5DAM9</accession>
<keyword evidence="3" id="KW-1185">Reference proteome</keyword>
<dbReference type="PANTHER" id="PTHR34154">
    <property type="entry name" value="ALKALI-SENSITIVE LINKAGE PROTEIN 1"/>
    <property type="match status" value="1"/>
</dbReference>
<organism evidence="2 3">
    <name type="scientific">Lasallia pustulata</name>
    <dbReference type="NCBI Taxonomy" id="136370"/>
    <lineage>
        <taxon>Eukaryota</taxon>
        <taxon>Fungi</taxon>
        <taxon>Dikarya</taxon>
        <taxon>Ascomycota</taxon>
        <taxon>Pezizomycotina</taxon>
        <taxon>Lecanoromycetes</taxon>
        <taxon>OSLEUM clade</taxon>
        <taxon>Umbilicariomycetidae</taxon>
        <taxon>Umbilicariales</taxon>
        <taxon>Umbilicariaceae</taxon>
        <taxon>Lasallia</taxon>
    </lineage>
</organism>
<dbReference type="InterPro" id="IPR053183">
    <property type="entry name" value="ASL1"/>
</dbReference>
<dbReference type="GO" id="GO:0016787">
    <property type="term" value="F:hydrolase activity"/>
    <property type="evidence" value="ECO:0007669"/>
    <property type="project" value="UniProtKB-KW"/>
</dbReference>
<sequence>MSDDNDSGTGNHHQATSTTSHKCTYDQLLRTDEHNYEYYANFNEYYVRHFVNLLNNIRRAKPFSGPVSPVSWAYNWFSMPYSNGQPTTGFNPALEFVPILWSNAPGATSVWAANVKSCISEYGTAAVLAFNEPDQCGNGGSCIQIPDAVSAYQTYMMPLAGTVALGAPAVTNSGGSAGLTYLKDFLTACTNCHFDFFPIHWYGAASDTAGFQSHVSEAYAVVGNKPLWVTEFGTTGGSAAEVQEFLQTVSTWMDGSEMVARYSFFMDAPGFLIEANGMELSALGEVYNSA</sequence>
<protein>
    <submittedName>
        <fullName evidence="2">Uncharacterized protein family, glycosyl hydrolase catalytic domain</fullName>
    </submittedName>
</protein>
<reference evidence="3" key="1">
    <citation type="submission" date="2017-03" db="EMBL/GenBank/DDBJ databases">
        <authorList>
            <person name="Sharma R."/>
            <person name="Thines M."/>
        </authorList>
    </citation>
    <scope>NUCLEOTIDE SEQUENCE [LARGE SCALE GENOMIC DNA]</scope>
</reference>
<dbReference type="AlphaFoldDB" id="A0A1W5DAM9"/>
<dbReference type="GO" id="GO:0071966">
    <property type="term" value="P:fungal-type cell wall polysaccharide metabolic process"/>
    <property type="evidence" value="ECO:0007669"/>
    <property type="project" value="TreeGrafter"/>
</dbReference>
<evidence type="ECO:0000313" key="3">
    <source>
        <dbReference type="Proteomes" id="UP000192927"/>
    </source>
</evidence>
<proteinExistence type="predicted"/>
<dbReference type="InterPro" id="IPR024655">
    <property type="entry name" value="Asl1_glyco_hydro_catalytic"/>
</dbReference>